<evidence type="ECO:0000259" key="6">
    <source>
        <dbReference type="PROSITE" id="PS51898"/>
    </source>
</evidence>
<evidence type="ECO:0000259" key="7">
    <source>
        <dbReference type="PROSITE" id="PS51900"/>
    </source>
</evidence>
<dbReference type="InterPro" id="IPR002104">
    <property type="entry name" value="Integrase_catalytic"/>
</dbReference>
<evidence type="ECO:0000256" key="3">
    <source>
        <dbReference type="ARBA" id="ARBA00023125"/>
    </source>
</evidence>
<name>A0A0F5J799_9BACT</name>
<dbReference type="InterPro" id="IPR050090">
    <property type="entry name" value="Tyrosine_recombinase_XerCD"/>
</dbReference>
<evidence type="ECO:0000256" key="1">
    <source>
        <dbReference type="ARBA" id="ARBA00008857"/>
    </source>
</evidence>
<dbReference type="AlphaFoldDB" id="A0A0F5J799"/>
<evidence type="ECO:0000256" key="4">
    <source>
        <dbReference type="ARBA" id="ARBA00023172"/>
    </source>
</evidence>
<dbReference type="EMBL" id="AQHV01000015">
    <property type="protein sequence ID" value="KKB53287.1"/>
    <property type="molecule type" value="Genomic_DNA"/>
</dbReference>
<dbReference type="CDD" id="cd01185">
    <property type="entry name" value="INTN1_C_like"/>
    <property type="match status" value="1"/>
</dbReference>
<dbReference type="PROSITE" id="PS51900">
    <property type="entry name" value="CB"/>
    <property type="match status" value="1"/>
</dbReference>
<dbReference type="GO" id="GO:0003677">
    <property type="term" value="F:DNA binding"/>
    <property type="evidence" value="ECO:0007669"/>
    <property type="project" value="UniProtKB-UniRule"/>
</dbReference>
<keyword evidence="3 5" id="KW-0238">DNA-binding</keyword>
<comment type="caution">
    <text evidence="8">The sequence shown here is derived from an EMBL/GenBank/DDBJ whole genome shotgun (WGS) entry which is preliminary data.</text>
</comment>
<dbReference type="InterPro" id="IPR025269">
    <property type="entry name" value="SAM-like_dom"/>
</dbReference>
<dbReference type="HOGENOM" id="CLU_033139_0_0_10"/>
<evidence type="ECO:0000313" key="8">
    <source>
        <dbReference type="EMBL" id="KKB53287.1"/>
    </source>
</evidence>
<feature type="domain" description="Tyr recombinase" evidence="6">
    <location>
        <begin position="111"/>
        <end position="293"/>
    </location>
</feature>
<dbReference type="InterPro" id="IPR013762">
    <property type="entry name" value="Integrase-like_cat_sf"/>
</dbReference>
<dbReference type="SUPFAM" id="SSF56349">
    <property type="entry name" value="DNA breaking-rejoining enzymes"/>
    <property type="match status" value="1"/>
</dbReference>
<dbReference type="RefSeq" id="WP_052716737.1">
    <property type="nucleotide sequence ID" value="NZ_KQ033913.1"/>
</dbReference>
<dbReference type="Gene3D" id="1.10.150.130">
    <property type="match status" value="1"/>
</dbReference>
<feature type="domain" description="Core-binding (CB)" evidence="7">
    <location>
        <begin position="1"/>
        <end position="89"/>
    </location>
</feature>
<dbReference type="InterPro" id="IPR011010">
    <property type="entry name" value="DNA_brk_join_enz"/>
</dbReference>
<dbReference type="PANTHER" id="PTHR30349:SF64">
    <property type="entry name" value="PROPHAGE INTEGRASE INTD-RELATED"/>
    <property type="match status" value="1"/>
</dbReference>
<dbReference type="Gene3D" id="1.10.443.10">
    <property type="entry name" value="Intergrase catalytic core"/>
    <property type="match status" value="1"/>
</dbReference>
<keyword evidence="2" id="KW-0229">DNA integration</keyword>
<keyword evidence="4" id="KW-0233">DNA recombination</keyword>
<dbReference type="Pfam" id="PF13102">
    <property type="entry name" value="Phage_int_SAM_5"/>
    <property type="match status" value="1"/>
</dbReference>
<dbReference type="Pfam" id="PF00589">
    <property type="entry name" value="Phage_integrase"/>
    <property type="match status" value="1"/>
</dbReference>
<gene>
    <name evidence="8" type="ORF">HMPREF1535_03513</name>
</gene>
<dbReference type="PROSITE" id="PS51898">
    <property type="entry name" value="TYR_RECOMBINASE"/>
    <property type="match status" value="1"/>
</dbReference>
<dbReference type="InterPro" id="IPR044068">
    <property type="entry name" value="CB"/>
</dbReference>
<dbReference type="STRING" id="927665.HMPREF1535_03513"/>
<dbReference type="InterPro" id="IPR010998">
    <property type="entry name" value="Integrase_recombinase_N"/>
</dbReference>
<dbReference type="GO" id="GO:0006310">
    <property type="term" value="P:DNA recombination"/>
    <property type="evidence" value="ECO:0007669"/>
    <property type="project" value="UniProtKB-KW"/>
</dbReference>
<dbReference type="PANTHER" id="PTHR30349">
    <property type="entry name" value="PHAGE INTEGRASE-RELATED"/>
    <property type="match status" value="1"/>
</dbReference>
<evidence type="ECO:0000256" key="5">
    <source>
        <dbReference type="PROSITE-ProRule" id="PRU01248"/>
    </source>
</evidence>
<evidence type="ECO:0000313" key="9">
    <source>
        <dbReference type="Proteomes" id="UP000033047"/>
    </source>
</evidence>
<organism evidence="8 9">
    <name type="scientific">Parabacteroides goldsteinii DSM 19448 = WAL 12034</name>
    <dbReference type="NCBI Taxonomy" id="927665"/>
    <lineage>
        <taxon>Bacteria</taxon>
        <taxon>Pseudomonadati</taxon>
        <taxon>Bacteroidota</taxon>
        <taxon>Bacteroidia</taxon>
        <taxon>Bacteroidales</taxon>
        <taxon>Tannerellaceae</taxon>
        <taxon>Parabacteroides</taxon>
    </lineage>
</organism>
<dbReference type="Proteomes" id="UP000033047">
    <property type="component" value="Unassembled WGS sequence"/>
</dbReference>
<dbReference type="PATRIC" id="fig|927665.4.peg.3612"/>
<protein>
    <recommendedName>
        <fullName evidence="10">Core-binding (CB) domain-containing protein</fullName>
    </recommendedName>
</protein>
<evidence type="ECO:0008006" key="10">
    <source>
        <dbReference type="Google" id="ProtNLM"/>
    </source>
</evidence>
<reference evidence="8 9" key="1">
    <citation type="submission" date="2013-04" db="EMBL/GenBank/DDBJ databases">
        <title>The Genome Sequence of Parabacteroides goldsteinii DSM 19448.</title>
        <authorList>
            <consortium name="The Broad Institute Genomics Platform"/>
            <person name="Earl A."/>
            <person name="Ward D."/>
            <person name="Feldgarden M."/>
            <person name="Gevers D."/>
            <person name="Martens E."/>
            <person name="Sakamoto M."/>
            <person name="Benno Y."/>
            <person name="Song Y."/>
            <person name="Liu C."/>
            <person name="Lee J."/>
            <person name="Bolanos M."/>
            <person name="Vaisanen M.L."/>
            <person name="Finegold S.M."/>
            <person name="Walker B."/>
            <person name="Young S."/>
            <person name="Zeng Q."/>
            <person name="Gargeya S."/>
            <person name="Fitzgerald M."/>
            <person name="Haas B."/>
            <person name="Abouelleil A."/>
            <person name="Allen A.W."/>
            <person name="Alvarado L."/>
            <person name="Arachchi H.M."/>
            <person name="Berlin A.M."/>
            <person name="Chapman S.B."/>
            <person name="Gainer-Dewar J."/>
            <person name="Goldberg J."/>
            <person name="Griggs A."/>
            <person name="Gujja S."/>
            <person name="Hansen M."/>
            <person name="Howarth C."/>
            <person name="Imamovic A."/>
            <person name="Ireland A."/>
            <person name="Larimer J."/>
            <person name="McCowan C."/>
            <person name="Murphy C."/>
            <person name="Pearson M."/>
            <person name="Poon T.W."/>
            <person name="Priest M."/>
            <person name="Roberts A."/>
            <person name="Saif S."/>
            <person name="Shea T."/>
            <person name="Sisk P."/>
            <person name="Sykes S."/>
            <person name="Wortman J."/>
            <person name="Nusbaum C."/>
            <person name="Birren B."/>
        </authorList>
    </citation>
    <scope>NUCLEOTIDE SEQUENCE [LARGE SCALE GENOMIC DNA]</scope>
    <source>
        <strain evidence="8 9">DSM 19448</strain>
    </source>
</reference>
<evidence type="ECO:0000256" key="2">
    <source>
        <dbReference type="ARBA" id="ARBA00022908"/>
    </source>
</evidence>
<dbReference type="GO" id="GO:0015074">
    <property type="term" value="P:DNA integration"/>
    <property type="evidence" value="ECO:0007669"/>
    <property type="project" value="UniProtKB-KW"/>
</dbReference>
<sequence length="306" mass="34924">MRNKDFCRLMLEQEKQKRSNGDESTADLYRATRNHFAAFIRERGKSRLLGDVTQDVVQEFIRYLKGKKLRVNSVNSYISNLRAMYNRACRGWKGRLEERPFEGMQLQREETVKRAVPVEVIKQMAALDLEEEPEKKLAVDMALFSFLACGMPFADIVRLGGENLVEEGKVLSYRRQKTGALIEMEVSEPMQLLINRYRRADSKYLFPVLQEGATHEQYKQCLAQENQYLADVQVLLGLSAKLTTYVFRHSWASAAYHLGIPIAIISQALGHSSEKMTRIYLSAFDAGKVGEANKRVSEGVKELMAA</sequence>
<comment type="similarity">
    <text evidence="1">Belongs to the 'phage' integrase family.</text>
</comment>
<accession>A0A0F5J799</accession>
<proteinExistence type="inferred from homology"/>